<dbReference type="HAMAP" id="MF_00185">
    <property type="entry name" value="IPP_trans"/>
    <property type="match status" value="1"/>
</dbReference>
<dbReference type="AlphaFoldDB" id="A0A8T1MXC6"/>
<dbReference type="EMBL" id="NIRI02000010">
    <property type="protein sequence ID" value="KAG5453558.1"/>
    <property type="molecule type" value="Genomic_DNA"/>
</dbReference>
<evidence type="ECO:0000256" key="7">
    <source>
        <dbReference type="SAM" id="MobiDB-lite"/>
    </source>
</evidence>
<dbReference type="NCBIfam" id="TIGR00174">
    <property type="entry name" value="miaA"/>
    <property type="match status" value="1"/>
</dbReference>
<keyword evidence="8" id="KW-0472">Membrane</keyword>
<dbReference type="InterPro" id="IPR018022">
    <property type="entry name" value="IPT"/>
</dbReference>
<keyword evidence="3 6" id="KW-0547">Nucleotide-binding</keyword>
<dbReference type="GO" id="GO:0005524">
    <property type="term" value="F:ATP binding"/>
    <property type="evidence" value="ECO:0007669"/>
    <property type="project" value="UniProtKB-KW"/>
</dbReference>
<evidence type="ECO:0000313" key="10">
    <source>
        <dbReference type="EMBL" id="KAG5453558.1"/>
    </source>
</evidence>
<evidence type="ECO:0000256" key="5">
    <source>
        <dbReference type="PROSITE-ProRule" id="PRU01094"/>
    </source>
</evidence>
<dbReference type="PANTHER" id="PTHR11088:SF89">
    <property type="entry name" value="TRNA DIMETHYLALLYLTRANSFERASE"/>
    <property type="match status" value="1"/>
</dbReference>
<dbReference type="InterPro" id="IPR039657">
    <property type="entry name" value="Dimethylallyltransferase"/>
</dbReference>
<keyword evidence="8" id="KW-0812">Transmembrane</keyword>
<dbReference type="GO" id="GO:0006400">
    <property type="term" value="P:tRNA modification"/>
    <property type="evidence" value="ECO:0007669"/>
    <property type="project" value="TreeGrafter"/>
</dbReference>
<dbReference type="Pfam" id="PF07766">
    <property type="entry name" value="LETM1_RBD"/>
    <property type="match status" value="1"/>
</dbReference>
<evidence type="ECO:0000256" key="2">
    <source>
        <dbReference type="ARBA" id="ARBA00022679"/>
    </source>
</evidence>
<feature type="transmembrane region" description="Helical" evidence="8">
    <location>
        <begin position="527"/>
        <end position="551"/>
    </location>
</feature>
<comment type="similarity">
    <text evidence="1 6">Belongs to the IPP transferase family.</text>
</comment>
<name>A0A8T1MXC6_CLOSI</name>
<keyword evidence="5" id="KW-0496">Mitochondrion</keyword>
<dbReference type="Gene3D" id="3.40.50.300">
    <property type="entry name" value="P-loop containing nucleotide triphosphate hydrolases"/>
    <property type="match status" value="1"/>
</dbReference>
<keyword evidence="11" id="KW-1185">Reference proteome</keyword>
<dbReference type="PROSITE" id="PS51758">
    <property type="entry name" value="LETM1_RBD"/>
    <property type="match status" value="1"/>
</dbReference>
<dbReference type="GO" id="GO:0043022">
    <property type="term" value="F:ribosome binding"/>
    <property type="evidence" value="ECO:0007669"/>
    <property type="project" value="InterPro"/>
</dbReference>
<evidence type="ECO:0000313" key="11">
    <source>
        <dbReference type="Proteomes" id="UP000286415"/>
    </source>
</evidence>
<dbReference type="Proteomes" id="UP000286415">
    <property type="component" value="Unassembled WGS sequence"/>
</dbReference>
<dbReference type="CDD" id="cd02019">
    <property type="entry name" value="NK"/>
    <property type="match status" value="1"/>
</dbReference>
<keyword evidence="8" id="KW-1133">Transmembrane helix</keyword>
<dbReference type="InterPro" id="IPR033122">
    <property type="entry name" value="LETM1-like_RBD"/>
</dbReference>
<reference evidence="10 11" key="2">
    <citation type="journal article" date="2021" name="Genomics">
        <title>High-quality reference genome for Clonorchis sinensis.</title>
        <authorList>
            <person name="Young N.D."/>
            <person name="Stroehlein A.J."/>
            <person name="Kinkar L."/>
            <person name="Wang T."/>
            <person name="Sohn W.M."/>
            <person name="Chang B.C.H."/>
            <person name="Kaur P."/>
            <person name="Weisz D."/>
            <person name="Dudchenko O."/>
            <person name="Aiden E.L."/>
            <person name="Korhonen P.K."/>
            <person name="Gasser R.B."/>
        </authorList>
    </citation>
    <scope>NUCLEOTIDE SEQUENCE [LARGE SCALE GENOMIC DNA]</scope>
    <source>
        <strain evidence="10">Cs-k2</strain>
    </source>
</reference>
<keyword evidence="2 6" id="KW-0808">Transferase</keyword>
<accession>A0A8T1MXC6</accession>
<evidence type="ECO:0000256" key="3">
    <source>
        <dbReference type="ARBA" id="ARBA00022741"/>
    </source>
</evidence>
<dbReference type="OrthoDB" id="775260at2759"/>
<sequence length="777" mass="88376">MLFELNGSGRGLLRSLMNLSTYIPNITPHVIAIGGPTGTGKSTLAIGLASIFRGEVVNADAVQLYEGLTIATNKVSESEAAGVPHHLIGCFPPAFAYCADVHKYRAVCLPTIDKIRYENQRIPFLVGGTHYYLEAILWSDFLTSTDKLDSDDLDSIQIPTDLSECYTQLQALNSAIASKLHPKDGRKVRRALREALLHQSDSVNDFRGQPLEQNHPDYPPNRSYQPRYPNQSLFLWLDCDPRVLNERLDARVDQMVRSGLVAELDRFLTDYFREVDLRDKEAQSPMDRGHKLHRLFNETHSSTQDPLARRGILQSIGFKEFADYLALSPNSGDRDTTGGQRLLAEAIEQVKVATRQYARRQINELWFANRHSVQSPPLTIVCKILRDELRLEREFTDQKVRGSNPASASRLPLSRLGQPGSVPALVLPSSGMAAGHRRGGTVERLVTNRVLLNYSQPYNTQVGFAVASVNCATRLHSTLLDINDLLRLWTKLSFDNRSIIQYLPVMTQRELYVLRQVPRDLLRLSPVLLLAPLPGTVFLLPFFFAHPYVFLNRAFWTEKQRSEYDSKQLRYRLSVPRDELIRSLHQTTENVKKSPGVSLATVQRFSALDELLDKLRCSGTPLHRELIAVSSVFDDQLNLDNLSKVHVFNLCRLHGLPVRIRLSMFTRWPCTRIYLEPKYFHFRRLRLLRFRAALLSCEDRLVHRTMIQYSGTVAPPLAELRDLCHLRGIEVNSDNIDQAWDLLKQWTYLSLSASDSNHSFRLHLPVFLAQPPFTAPT</sequence>
<organism evidence="10 11">
    <name type="scientific">Clonorchis sinensis</name>
    <name type="common">Chinese liver fluke</name>
    <dbReference type="NCBI Taxonomy" id="79923"/>
    <lineage>
        <taxon>Eukaryota</taxon>
        <taxon>Metazoa</taxon>
        <taxon>Spiralia</taxon>
        <taxon>Lophotrochozoa</taxon>
        <taxon>Platyhelminthes</taxon>
        <taxon>Trematoda</taxon>
        <taxon>Digenea</taxon>
        <taxon>Opisthorchiida</taxon>
        <taxon>Opisthorchiata</taxon>
        <taxon>Opisthorchiidae</taxon>
        <taxon>Clonorchis</taxon>
    </lineage>
</organism>
<dbReference type="Pfam" id="PF01715">
    <property type="entry name" value="IPPT"/>
    <property type="match status" value="1"/>
</dbReference>
<dbReference type="SUPFAM" id="SSF52540">
    <property type="entry name" value="P-loop containing nucleoside triphosphate hydrolases"/>
    <property type="match status" value="1"/>
</dbReference>
<gene>
    <name evidence="10" type="ORF">CSKR_109514</name>
</gene>
<comment type="caution">
    <text evidence="10">The sequence shown here is derived from an EMBL/GenBank/DDBJ whole genome shotgun (WGS) entry which is preliminary data.</text>
</comment>
<dbReference type="PANTHER" id="PTHR11088">
    <property type="entry name" value="TRNA DIMETHYLALLYLTRANSFERASE"/>
    <property type="match status" value="1"/>
</dbReference>
<evidence type="ECO:0000256" key="1">
    <source>
        <dbReference type="ARBA" id="ARBA00005842"/>
    </source>
</evidence>
<dbReference type="InterPro" id="IPR027417">
    <property type="entry name" value="P-loop_NTPase"/>
</dbReference>
<reference evidence="10 11" key="1">
    <citation type="journal article" date="2018" name="Biotechnol. Adv.">
        <title>Improved genomic resources and new bioinformatic workflow for the carcinogenic parasite Clonorchis sinensis: Biotechnological implications.</title>
        <authorList>
            <person name="Wang D."/>
            <person name="Korhonen P.K."/>
            <person name="Gasser R.B."/>
            <person name="Young N.D."/>
        </authorList>
    </citation>
    <scope>NUCLEOTIDE SEQUENCE [LARGE SCALE GENOMIC DNA]</scope>
    <source>
        <strain evidence="10">Cs-k2</strain>
    </source>
</reference>
<feature type="region of interest" description="Disordered" evidence="7">
    <location>
        <begin position="203"/>
        <end position="223"/>
    </location>
</feature>
<evidence type="ECO:0000256" key="4">
    <source>
        <dbReference type="ARBA" id="ARBA00022840"/>
    </source>
</evidence>
<evidence type="ECO:0000259" key="9">
    <source>
        <dbReference type="PROSITE" id="PS51758"/>
    </source>
</evidence>
<evidence type="ECO:0000256" key="6">
    <source>
        <dbReference type="RuleBase" id="RU003785"/>
    </source>
</evidence>
<keyword evidence="4 6" id="KW-0067">ATP-binding</keyword>
<evidence type="ECO:0000256" key="8">
    <source>
        <dbReference type="SAM" id="Phobius"/>
    </source>
</evidence>
<dbReference type="GO" id="GO:0005739">
    <property type="term" value="C:mitochondrion"/>
    <property type="evidence" value="ECO:0007669"/>
    <property type="project" value="TreeGrafter"/>
</dbReference>
<dbReference type="Gene3D" id="1.10.20.140">
    <property type="match status" value="1"/>
</dbReference>
<feature type="domain" description="Letm1 RBD" evidence="9">
    <location>
        <begin position="567"/>
        <end position="777"/>
    </location>
</feature>
<dbReference type="GO" id="GO:0052381">
    <property type="term" value="F:tRNA dimethylallyltransferase activity"/>
    <property type="evidence" value="ECO:0007669"/>
    <property type="project" value="InterPro"/>
</dbReference>
<protein>
    <submittedName>
        <fullName evidence="10">tRNA dimethylallyltransferase</fullName>
    </submittedName>
</protein>
<proteinExistence type="inferred from homology"/>